<sequence length="50" mass="5992">MVNHNYALYGYVLPGLYQVWLKIGLRYIKASRRRRQCFAPPAGRRPRRDN</sequence>
<keyword evidence="1" id="KW-0472">Membrane</keyword>
<protein>
    <submittedName>
        <fullName evidence="2">Uncharacterized protein</fullName>
    </submittedName>
</protein>
<evidence type="ECO:0000313" key="2">
    <source>
        <dbReference type="EMBL" id="QCL10900.1"/>
    </source>
</evidence>
<organism evidence="2">
    <name type="scientific">Rhizobium rhizogenes</name>
    <name type="common">Agrobacterium rhizogenes</name>
    <dbReference type="NCBI Taxonomy" id="359"/>
    <lineage>
        <taxon>Bacteria</taxon>
        <taxon>Pseudomonadati</taxon>
        <taxon>Pseudomonadota</taxon>
        <taxon>Alphaproteobacteria</taxon>
        <taxon>Hyphomicrobiales</taxon>
        <taxon>Rhizobiaceae</taxon>
        <taxon>Rhizobium/Agrobacterium group</taxon>
        <taxon>Rhizobium</taxon>
    </lineage>
</organism>
<gene>
    <name evidence="2" type="ORF">pTiC6.5_56</name>
</gene>
<reference evidence="2" key="1">
    <citation type="journal article" date="2019" name="Genome Biol. Evol.">
        <title>Evolutionary Relatedness and Classification of Tumour-Inducing and Opine-Catabolic Plasmids in Three Rhizobium rhizogenes Strains Isolated from the Same Crown Gall Tumour.</title>
        <authorList>
            <person name="Kuzmanovic N."/>
            <person name="Pulawska J."/>
        </authorList>
    </citation>
    <scope>NUCLEOTIDE SEQUENCE</scope>
    <source>
        <strain evidence="2">C6.5</strain>
        <plasmid evidence="2">pTiC6.5</plasmid>
    </source>
</reference>
<geneLocation type="plasmid" evidence="2">
    <name>pTiC6.5</name>
</geneLocation>
<name>A0A4P8DKM3_RHIRH</name>
<dbReference type="EMBL" id="MK318986">
    <property type="protein sequence ID" value="QCL10900.1"/>
    <property type="molecule type" value="Genomic_DNA"/>
</dbReference>
<keyword evidence="1" id="KW-0812">Transmembrane</keyword>
<keyword evidence="2" id="KW-0614">Plasmid</keyword>
<feature type="transmembrane region" description="Helical" evidence="1">
    <location>
        <begin position="6"/>
        <end position="25"/>
    </location>
</feature>
<dbReference type="AlphaFoldDB" id="A0A4P8DKM3"/>
<evidence type="ECO:0000256" key="1">
    <source>
        <dbReference type="SAM" id="Phobius"/>
    </source>
</evidence>
<keyword evidence="1" id="KW-1133">Transmembrane helix</keyword>
<accession>A0A4P8DKM3</accession>
<proteinExistence type="predicted"/>